<dbReference type="InterPro" id="IPR051257">
    <property type="entry name" value="Diverse_CBS-Domain"/>
</dbReference>
<accession>A0A562USV9</accession>
<keyword evidence="5" id="KW-1185">Reference proteome</keyword>
<dbReference type="PROSITE" id="PS51371">
    <property type="entry name" value="CBS"/>
    <property type="match status" value="2"/>
</dbReference>
<evidence type="ECO:0000259" key="3">
    <source>
        <dbReference type="PROSITE" id="PS51371"/>
    </source>
</evidence>
<keyword evidence="1 2" id="KW-0129">CBS domain</keyword>
<dbReference type="RefSeq" id="WP_067602241.1">
    <property type="nucleotide sequence ID" value="NZ_CP015963.1"/>
</dbReference>
<dbReference type="CDD" id="cd04623">
    <property type="entry name" value="CBS_pair_bac_euk"/>
    <property type="match status" value="1"/>
</dbReference>
<protein>
    <submittedName>
        <fullName evidence="4">CBS domain-containing protein</fullName>
    </submittedName>
</protein>
<dbReference type="InterPro" id="IPR044725">
    <property type="entry name" value="CBSX3_CBS_dom"/>
</dbReference>
<name>A0A562USV9_9SPHN</name>
<evidence type="ECO:0000256" key="2">
    <source>
        <dbReference type="PROSITE-ProRule" id="PRU00703"/>
    </source>
</evidence>
<dbReference type="InterPro" id="IPR046342">
    <property type="entry name" value="CBS_dom_sf"/>
</dbReference>
<dbReference type="SMART" id="SM00116">
    <property type="entry name" value="CBS"/>
    <property type="match status" value="2"/>
</dbReference>
<dbReference type="Proteomes" id="UP000320547">
    <property type="component" value="Unassembled WGS sequence"/>
</dbReference>
<dbReference type="SUPFAM" id="SSF54631">
    <property type="entry name" value="CBS-domain pair"/>
    <property type="match status" value="1"/>
</dbReference>
<organism evidence="4 5">
    <name type="scientific">Altererythrobacter ishigakiensis</name>
    <dbReference type="NCBI Taxonomy" id="476157"/>
    <lineage>
        <taxon>Bacteria</taxon>
        <taxon>Pseudomonadati</taxon>
        <taxon>Pseudomonadota</taxon>
        <taxon>Alphaproteobacteria</taxon>
        <taxon>Sphingomonadales</taxon>
        <taxon>Erythrobacteraceae</taxon>
        <taxon>Altererythrobacter</taxon>
    </lineage>
</organism>
<dbReference type="EMBL" id="VLLK01000001">
    <property type="protein sequence ID" value="TWJ08700.1"/>
    <property type="molecule type" value="Genomic_DNA"/>
</dbReference>
<evidence type="ECO:0000256" key="1">
    <source>
        <dbReference type="ARBA" id="ARBA00023122"/>
    </source>
</evidence>
<dbReference type="AlphaFoldDB" id="A0A562USV9"/>
<proteinExistence type="predicted"/>
<dbReference type="InterPro" id="IPR000644">
    <property type="entry name" value="CBS_dom"/>
</dbReference>
<dbReference type="PANTHER" id="PTHR43080:SF2">
    <property type="entry name" value="CBS DOMAIN-CONTAINING PROTEIN"/>
    <property type="match status" value="1"/>
</dbReference>
<feature type="domain" description="CBS" evidence="3">
    <location>
        <begin position="11"/>
        <end position="66"/>
    </location>
</feature>
<gene>
    <name evidence="4" type="ORF">JN10_0315</name>
</gene>
<evidence type="ECO:0000313" key="5">
    <source>
        <dbReference type="Proteomes" id="UP000320547"/>
    </source>
</evidence>
<dbReference type="Gene3D" id="3.10.580.10">
    <property type="entry name" value="CBS-domain"/>
    <property type="match status" value="1"/>
</dbReference>
<dbReference type="PANTHER" id="PTHR43080">
    <property type="entry name" value="CBS DOMAIN-CONTAINING PROTEIN CBSX3, MITOCHONDRIAL"/>
    <property type="match status" value="1"/>
</dbReference>
<dbReference type="STRING" id="476157.GCA_001663155_00428"/>
<evidence type="ECO:0000313" key="4">
    <source>
        <dbReference type="EMBL" id="TWJ08700.1"/>
    </source>
</evidence>
<reference evidence="4 5" key="1">
    <citation type="submission" date="2019-07" db="EMBL/GenBank/DDBJ databases">
        <title>Genomic Encyclopedia of Archaeal and Bacterial Type Strains, Phase II (KMG-II): from individual species to whole genera.</title>
        <authorList>
            <person name="Goeker M."/>
        </authorList>
    </citation>
    <scope>NUCLEOTIDE SEQUENCE [LARGE SCALE GENOMIC DNA]</scope>
    <source>
        <strain evidence="4 5">ATCC BAA-2084</strain>
    </source>
</reference>
<comment type="caution">
    <text evidence="4">The sequence shown here is derived from an EMBL/GenBank/DDBJ whole genome shotgun (WGS) entry which is preliminary data.</text>
</comment>
<feature type="domain" description="CBS" evidence="3">
    <location>
        <begin position="76"/>
        <end position="134"/>
    </location>
</feature>
<dbReference type="Pfam" id="PF00571">
    <property type="entry name" value="CBS"/>
    <property type="match status" value="2"/>
</dbReference>
<dbReference type="OrthoDB" id="9807125at2"/>
<sequence length="143" mass="15756">MTIARIIEGRSGSQVISCDSNATMREAVALLADKRIGAVPVMRGGNVVGIFSERDVIYKLAHEGEVCLNRPLEEVMTAPPITVEPTTLINDALALMTRRRIRHLPVLEDGAMVAFISIGDLVKFHTDEIEHEAEAMREYIQTA</sequence>